<feature type="compositionally biased region" description="Low complexity" evidence="1">
    <location>
        <begin position="574"/>
        <end position="590"/>
    </location>
</feature>
<dbReference type="InterPro" id="IPR052050">
    <property type="entry name" value="SecEffector_AnkRepeat"/>
</dbReference>
<gene>
    <name evidence="2" type="ORF">pmac_cds_751</name>
</gene>
<dbReference type="PANTHER" id="PTHR46586:SF3">
    <property type="entry name" value="ANKYRIN REPEAT-CONTAINING PROTEIN"/>
    <property type="match status" value="1"/>
</dbReference>
<evidence type="ECO:0000256" key="1">
    <source>
        <dbReference type="SAM" id="MobiDB-lite"/>
    </source>
</evidence>
<dbReference type="EMBL" id="MG011691">
    <property type="protein sequence ID" value="AVK77439.1"/>
    <property type="molecule type" value="Genomic_DNA"/>
</dbReference>
<protein>
    <recommendedName>
        <fullName evidence="3">Ankyrin repeat domain containing protein</fullName>
    </recommendedName>
</protein>
<evidence type="ECO:0000313" key="2">
    <source>
        <dbReference type="EMBL" id="AVK77439.1"/>
    </source>
</evidence>
<name>A0A2U7UG08_9VIRU</name>
<dbReference type="PANTHER" id="PTHR46586">
    <property type="entry name" value="ANKYRIN REPEAT-CONTAINING PROTEIN"/>
    <property type="match status" value="1"/>
</dbReference>
<dbReference type="KEGG" id="vg:36841894"/>
<dbReference type="RefSeq" id="YP_009481435.1">
    <property type="nucleotide sequence ID" value="NC_037665.1"/>
</dbReference>
<feature type="compositionally biased region" description="Basic and acidic residues" evidence="1">
    <location>
        <begin position="553"/>
        <end position="566"/>
    </location>
</feature>
<reference evidence="2" key="1">
    <citation type="journal article" date="2018" name="Nat. Commun.">
        <title>Diversity and evolution of the emerging Pandoraviridae family.</title>
        <authorList>
            <person name="Legendre M."/>
            <person name="Fabre E."/>
            <person name="Poirot O."/>
            <person name="Jeudy S."/>
            <person name="Lartigue A."/>
            <person name="Alempic J.M."/>
            <person name="Beucher L."/>
            <person name="Philippe N."/>
            <person name="Bertaux L."/>
            <person name="Christo-Foroux E."/>
            <person name="Labadie K."/>
            <person name="Coute Y."/>
            <person name="Abergel C."/>
            <person name="Claverie J.M."/>
        </authorList>
    </citation>
    <scope>NUCLEOTIDE SEQUENCE [LARGE SCALE GENOMIC DNA]</scope>
    <source>
        <strain evidence="2">Macleodensis</strain>
    </source>
</reference>
<evidence type="ECO:0008006" key="3">
    <source>
        <dbReference type="Google" id="ProtNLM"/>
    </source>
</evidence>
<dbReference type="Proteomes" id="UP000249758">
    <property type="component" value="Segment"/>
</dbReference>
<dbReference type="GeneID" id="36841894"/>
<feature type="compositionally biased region" description="Low complexity" evidence="1">
    <location>
        <begin position="535"/>
        <end position="552"/>
    </location>
</feature>
<feature type="region of interest" description="Disordered" evidence="1">
    <location>
        <begin position="534"/>
        <end position="590"/>
    </location>
</feature>
<proteinExistence type="predicted"/>
<dbReference type="InterPro" id="IPR036770">
    <property type="entry name" value="Ankyrin_rpt-contain_sf"/>
</dbReference>
<organism evidence="2">
    <name type="scientific">Pandoravirus macleodensis</name>
    <dbReference type="NCBI Taxonomy" id="2107707"/>
    <lineage>
        <taxon>Viruses</taxon>
        <taxon>Pandoravirus</taxon>
    </lineage>
</organism>
<dbReference type="Gene3D" id="1.25.40.20">
    <property type="entry name" value="Ankyrin repeat-containing domain"/>
    <property type="match status" value="1"/>
</dbReference>
<sequence>MDIETANAQCIPAIAQDDALHSMACLIAMPPEILAKIVAAVERPSHLWALRRTSTLFASVSPTDLAIRWGAQRMHRLLASGAPLDVVTAAMTARGRPLSAMSIVDAVNGNRLEVVAFVLNSLLMAGGCDQQDRDDGVPPPLITHAQERTIGDLTVEATALAALHGLTSIVRHLIRTSRAARKTLRNNDRLAYNAVSAQSLDTLVYAHDMQVYDNARCTCAARVGDAAWMSARPDMVEWMLETGCEGFVPLNAARAAHAIRKGHLDMLRFMRAHGLDAVCNGDRRAIAYAVHSAARKGALDTLAAVAEMNLCLTITPVLTGAAAHENDSVVRWVLGETSPCIARWGAPDRLAVRAAVASAATVDKVHSVEFLFARYADAIDLGLLMWYAITNDSIGVVKWLETRLAVPFAWSDALSFAVCARATRVLRYMVEHQRVPFDPLALVMGSSSQSDDVLDLVCRVCTHDQLQRAVDLMSAVSFKNYVSTVRGIHRRVPTICVAQVAASETYTLTASLVIYEDDSVTMCECPRCCVPPRPDSNTALTTTTTPSALSDANMREPPRKRARLDSTPEDANNDDLPLLADDLSPAPVNS</sequence>
<accession>A0A2U7UG08</accession>
<dbReference type="SUPFAM" id="SSF140860">
    <property type="entry name" value="Pseudo ankyrin repeat-like"/>
    <property type="match status" value="1"/>
</dbReference>